<reference evidence="9 10" key="1">
    <citation type="submission" date="2020-03" db="EMBL/GenBank/DDBJ databases">
        <title>Genomic Encyclopedia of Type Strains, Phase IV (KMG-IV): sequencing the most valuable type-strain genomes for metagenomic binning, comparative biology and taxonomic classification.</title>
        <authorList>
            <person name="Goeker M."/>
        </authorList>
    </citation>
    <scope>NUCLEOTIDE SEQUENCE [LARGE SCALE GENOMIC DNA]</scope>
    <source>
        <strain evidence="9 10">DSM 19867</strain>
    </source>
</reference>
<name>A0A846MXR8_9PROT</name>
<evidence type="ECO:0000256" key="3">
    <source>
        <dbReference type="ARBA" id="ARBA00022723"/>
    </source>
</evidence>
<dbReference type="EMBL" id="JAASRM010000001">
    <property type="protein sequence ID" value="NIK88093.1"/>
    <property type="molecule type" value="Genomic_DNA"/>
</dbReference>
<keyword evidence="10" id="KW-1185">Reference proteome</keyword>
<feature type="binding site" evidence="8">
    <location>
        <position position="60"/>
    </location>
    <ligand>
        <name>Fe cation</name>
        <dbReference type="ChEBI" id="CHEBI:24875"/>
        <label>2</label>
    </ligand>
</feature>
<feature type="binding site" evidence="8">
    <location>
        <position position="144"/>
    </location>
    <ligand>
        <name>Fe cation</name>
        <dbReference type="ChEBI" id="CHEBI:24875"/>
        <label>1</label>
    </ligand>
</feature>
<dbReference type="GO" id="GO:0008682">
    <property type="term" value="F:3-demethoxyubiquinol 3-hydroxylase activity"/>
    <property type="evidence" value="ECO:0007669"/>
    <property type="project" value="UniProtKB-EC"/>
</dbReference>
<evidence type="ECO:0000256" key="7">
    <source>
        <dbReference type="ARBA" id="ARBA00023136"/>
    </source>
</evidence>
<dbReference type="Proteomes" id="UP000570514">
    <property type="component" value="Unassembled WGS sequence"/>
</dbReference>
<dbReference type="AlphaFoldDB" id="A0A846MXR8"/>
<feature type="binding site" evidence="8">
    <location>
        <position position="60"/>
    </location>
    <ligand>
        <name>Fe cation</name>
        <dbReference type="ChEBI" id="CHEBI:24875"/>
        <label>1</label>
    </ligand>
</feature>
<gene>
    <name evidence="8" type="primary">coq7</name>
    <name evidence="9" type="ORF">FHS83_001411</name>
</gene>
<sequence>MRRNRPAAPGPTVGDDVAAMIRVDHAGEYGAVRIYAGQLAVLGDRSSPAAMAIRHMAAQEDEHLKRFEALLRERGVRPTALEPIWRVAGFALGAATAFMGERAAMTCTEAVEAVIDRHYGDQLDRLGEDEADLKATIAKFRAEEVEHHDAAIELGSEKAVGHPALSAAIQTGCKLAIALSTRV</sequence>
<evidence type="ECO:0000313" key="9">
    <source>
        <dbReference type="EMBL" id="NIK88093.1"/>
    </source>
</evidence>
<evidence type="ECO:0000256" key="2">
    <source>
        <dbReference type="ARBA" id="ARBA00022688"/>
    </source>
</evidence>
<proteinExistence type="inferred from homology"/>
<dbReference type="Pfam" id="PF03232">
    <property type="entry name" value="COQ7"/>
    <property type="match status" value="1"/>
</dbReference>
<feature type="binding site" evidence="8">
    <location>
        <position position="63"/>
    </location>
    <ligand>
        <name>Fe cation</name>
        <dbReference type="ChEBI" id="CHEBI:24875"/>
        <label>1</label>
    </ligand>
</feature>
<dbReference type="GO" id="GO:0005886">
    <property type="term" value="C:plasma membrane"/>
    <property type="evidence" value="ECO:0007669"/>
    <property type="project" value="UniProtKB-SubCell"/>
</dbReference>
<comment type="similarity">
    <text evidence="8">Belongs to the COQ7 family.</text>
</comment>
<evidence type="ECO:0000256" key="6">
    <source>
        <dbReference type="ARBA" id="ARBA00023033"/>
    </source>
</evidence>
<comment type="pathway">
    <text evidence="1 8">Cofactor biosynthesis; ubiquinone biosynthesis.</text>
</comment>
<accession>A0A846MXR8</accession>
<organism evidence="9 10">
    <name type="scientific">Rhizomicrobium palustre</name>
    <dbReference type="NCBI Taxonomy" id="189966"/>
    <lineage>
        <taxon>Bacteria</taxon>
        <taxon>Pseudomonadati</taxon>
        <taxon>Pseudomonadota</taxon>
        <taxon>Alphaproteobacteria</taxon>
        <taxon>Micropepsales</taxon>
        <taxon>Micropepsaceae</taxon>
        <taxon>Rhizomicrobium</taxon>
    </lineage>
</organism>
<dbReference type="InterPro" id="IPR011566">
    <property type="entry name" value="Ubq_synth_Coq7"/>
</dbReference>
<feature type="binding site" evidence="8">
    <location>
        <position position="147"/>
    </location>
    <ligand>
        <name>Fe cation</name>
        <dbReference type="ChEBI" id="CHEBI:24875"/>
        <label>2</label>
    </ligand>
</feature>
<dbReference type="InterPro" id="IPR012347">
    <property type="entry name" value="Ferritin-like"/>
</dbReference>
<dbReference type="SUPFAM" id="SSF47240">
    <property type="entry name" value="Ferritin-like"/>
    <property type="match status" value="1"/>
</dbReference>
<dbReference type="GO" id="GO:0046872">
    <property type="term" value="F:metal ion binding"/>
    <property type="evidence" value="ECO:0007669"/>
    <property type="project" value="UniProtKB-KW"/>
</dbReference>
<dbReference type="RefSeq" id="WP_208414266.1">
    <property type="nucleotide sequence ID" value="NZ_BAAADC010000001.1"/>
</dbReference>
<keyword evidence="2 8" id="KW-0831">Ubiquinone biosynthesis</keyword>
<feature type="binding site" evidence="8">
    <location>
        <position position="144"/>
    </location>
    <ligand>
        <name>Fe cation</name>
        <dbReference type="ChEBI" id="CHEBI:24875"/>
        <label>2</label>
    </ligand>
</feature>
<evidence type="ECO:0000256" key="5">
    <source>
        <dbReference type="ARBA" id="ARBA00023004"/>
    </source>
</evidence>
<keyword evidence="4 8" id="KW-0560">Oxidoreductase</keyword>
<comment type="caution">
    <text evidence="9">The sequence shown here is derived from an EMBL/GenBank/DDBJ whole genome shotgun (WGS) entry which is preliminary data.</text>
</comment>
<keyword evidence="8" id="KW-1003">Cell membrane</keyword>
<comment type="subcellular location">
    <subcellularLocation>
        <location evidence="8">Cell membrane</location>
        <topology evidence="8">Peripheral membrane protein</topology>
    </subcellularLocation>
</comment>
<keyword evidence="7 8" id="KW-0472">Membrane</keyword>
<dbReference type="EC" id="1.14.99.60" evidence="8"/>
<keyword evidence="3 8" id="KW-0479">Metal-binding</keyword>
<dbReference type="UniPathway" id="UPA00232"/>
<evidence type="ECO:0000313" key="10">
    <source>
        <dbReference type="Proteomes" id="UP000570514"/>
    </source>
</evidence>
<dbReference type="Gene3D" id="1.20.1260.10">
    <property type="match status" value="1"/>
</dbReference>
<dbReference type="PANTHER" id="PTHR11237">
    <property type="entry name" value="COENZYME Q10 BIOSYNTHESIS PROTEIN 7"/>
    <property type="match status" value="1"/>
</dbReference>
<comment type="catalytic activity">
    <reaction evidence="8">
        <text>a 5-methoxy-2-methyl-3-(all-trans-polyprenyl)benzene-1,4-diol + AH2 + O2 = a 3-demethylubiquinol + A + H2O</text>
        <dbReference type="Rhea" id="RHEA:50908"/>
        <dbReference type="Rhea" id="RHEA-COMP:10859"/>
        <dbReference type="Rhea" id="RHEA-COMP:10914"/>
        <dbReference type="ChEBI" id="CHEBI:13193"/>
        <dbReference type="ChEBI" id="CHEBI:15377"/>
        <dbReference type="ChEBI" id="CHEBI:15379"/>
        <dbReference type="ChEBI" id="CHEBI:17499"/>
        <dbReference type="ChEBI" id="CHEBI:84167"/>
        <dbReference type="ChEBI" id="CHEBI:84422"/>
        <dbReference type="EC" id="1.14.99.60"/>
    </reaction>
</comment>
<dbReference type="GO" id="GO:0006744">
    <property type="term" value="P:ubiquinone biosynthetic process"/>
    <property type="evidence" value="ECO:0007669"/>
    <property type="project" value="UniProtKB-UniRule"/>
</dbReference>
<dbReference type="CDD" id="cd01042">
    <property type="entry name" value="DMQH"/>
    <property type="match status" value="1"/>
</dbReference>
<dbReference type="PANTHER" id="PTHR11237:SF4">
    <property type="entry name" value="5-DEMETHOXYUBIQUINONE HYDROXYLASE, MITOCHONDRIAL"/>
    <property type="match status" value="1"/>
</dbReference>
<comment type="cofactor">
    <cofactor evidence="8">
        <name>Fe cation</name>
        <dbReference type="ChEBI" id="CHEBI:24875"/>
    </cofactor>
    <text evidence="8">Binds 2 iron ions per subunit.</text>
</comment>
<evidence type="ECO:0000256" key="1">
    <source>
        <dbReference type="ARBA" id="ARBA00004749"/>
    </source>
</evidence>
<evidence type="ECO:0000256" key="4">
    <source>
        <dbReference type="ARBA" id="ARBA00023002"/>
    </source>
</evidence>
<evidence type="ECO:0000256" key="8">
    <source>
        <dbReference type="HAMAP-Rule" id="MF_01658"/>
    </source>
</evidence>
<dbReference type="InterPro" id="IPR009078">
    <property type="entry name" value="Ferritin-like_SF"/>
</dbReference>
<dbReference type="HAMAP" id="MF_01658">
    <property type="entry name" value="COQ7"/>
    <property type="match status" value="1"/>
</dbReference>
<comment type="function">
    <text evidence="8">Catalyzes the hydroxylation of 2-nonaprenyl-3-methyl-6-methoxy-1,4-benzoquinol during ubiquinone biosynthesis.</text>
</comment>
<keyword evidence="5 8" id="KW-0408">Iron</keyword>
<keyword evidence="9" id="KW-0830">Ubiquinone</keyword>
<keyword evidence="6 8" id="KW-0503">Monooxygenase</keyword>
<protein>
    <recommendedName>
        <fullName evidence="8">3-demethoxyubiquinol 3-hydroxylase</fullName>
        <shortName evidence="8">DMQ hydroxylase</shortName>
        <ecNumber evidence="8">1.14.99.60</ecNumber>
    </recommendedName>
    <alternativeName>
        <fullName evidence="8">2-nonaprenyl-3-methyl-6-methoxy-1,4-benzoquinol hydroxylase</fullName>
    </alternativeName>
</protein>
<feature type="binding site" evidence="8">
    <location>
        <position position="112"/>
    </location>
    <ligand>
        <name>Fe cation</name>
        <dbReference type="ChEBI" id="CHEBI:24875"/>
        <label>2</label>
    </ligand>
</feature>
<feature type="binding site" evidence="8">
    <location>
        <position position="28"/>
    </location>
    <ligand>
        <name>Fe cation</name>
        <dbReference type="ChEBI" id="CHEBI:24875"/>
        <label>1</label>
    </ligand>
</feature>